<dbReference type="PANTHER" id="PTHR36166:SF1">
    <property type="entry name" value="SRPBCC DOMAIN-CONTAINING PROTEIN"/>
    <property type="match status" value="1"/>
</dbReference>
<dbReference type="InterPro" id="IPR019587">
    <property type="entry name" value="Polyketide_cyclase/dehydratase"/>
</dbReference>
<dbReference type="AlphaFoldDB" id="A0A7X0MRC7"/>
<dbReference type="EMBL" id="JACHBT010000021">
    <property type="protein sequence ID" value="MBB6506343.1"/>
    <property type="molecule type" value="Genomic_DNA"/>
</dbReference>
<gene>
    <name evidence="1" type="ORF">F4693_003344</name>
</gene>
<reference evidence="1 2" key="1">
    <citation type="submission" date="2020-08" db="EMBL/GenBank/DDBJ databases">
        <title>The Agave Microbiome: Exploring the role of microbial communities in plant adaptations to desert environments.</title>
        <authorList>
            <person name="Partida-Martinez L.P."/>
        </authorList>
    </citation>
    <scope>NUCLEOTIDE SEQUENCE [LARGE SCALE GENOMIC DNA]</scope>
    <source>
        <strain evidence="1 2">AS3.13</strain>
    </source>
</reference>
<evidence type="ECO:0008006" key="3">
    <source>
        <dbReference type="Google" id="ProtNLM"/>
    </source>
</evidence>
<dbReference type="Proteomes" id="UP000522313">
    <property type="component" value="Unassembled WGS sequence"/>
</dbReference>
<protein>
    <recommendedName>
        <fullName evidence="3">Polyketide cyclase</fullName>
    </recommendedName>
</protein>
<dbReference type="SUPFAM" id="SSF55961">
    <property type="entry name" value="Bet v1-like"/>
    <property type="match status" value="1"/>
</dbReference>
<comment type="caution">
    <text evidence="1">The sequence shown here is derived from an EMBL/GenBank/DDBJ whole genome shotgun (WGS) entry which is preliminary data.</text>
</comment>
<name>A0A7X0MRC7_9SPHN</name>
<dbReference type="Gene3D" id="3.30.530.20">
    <property type="match status" value="1"/>
</dbReference>
<dbReference type="Pfam" id="PF10604">
    <property type="entry name" value="Polyketide_cyc2"/>
    <property type="match status" value="1"/>
</dbReference>
<accession>A0A7X0MRC7</accession>
<sequence>MKDISSAITIAAHPDKIWNVLTDFSLYAVWNPFIRAASGSPVSGTSLKIRNCPPGGKPMSFRPTVLAARRGHELRWRGRLILPGLFDGEHYFTLKPVGSGTLFTQGERFSGLLVGLVGSTTFEKVEQGMKAMNKVLRQRAETDTG</sequence>
<dbReference type="InterPro" id="IPR023393">
    <property type="entry name" value="START-like_dom_sf"/>
</dbReference>
<evidence type="ECO:0000313" key="2">
    <source>
        <dbReference type="Proteomes" id="UP000522313"/>
    </source>
</evidence>
<organism evidence="1 2">
    <name type="scientific">Sphingomonas endophytica</name>
    <dbReference type="NCBI Taxonomy" id="869719"/>
    <lineage>
        <taxon>Bacteria</taxon>
        <taxon>Pseudomonadati</taxon>
        <taxon>Pseudomonadota</taxon>
        <taxon>Alphaproteobacteria</taxon>
        <taxon>Sphingomonadales</taxon>
        <taxon>Sphingomonadaceae</taxon>
        <taxon>Sphingomonas</taxon>
    </lineage>
</organism>
<dbReference type="PANTHER" id="PTHR36166">
    <property type="entry name" value="CHROMOSOME 9, WHOLE GENOME SHOTGUN SEQUENCE"/>
    <property type="match status" value="1"/>
</dbReference>
<dbReference type="RefSeq" id="WP_184507920.1">
    <property type="nucleotide sequence ID" value="NZ_JACHBT010000021.1"/>
</dbReference>
<evidence type="ECO:0000313" key="1">
    <source>
        <dbReference type="EMBL" id="MBB6506343.1"/>
    </source>
</evidence>
<dbReference type="CDD" id="cd07822">
    <property type="entry name" value="SRPBCC_4"/>
    <property type="match status" value="1"/>
</dbReference>
<reference evidence="1 2" key="2">
    <citation type="submission" date="2020-08" db="EMBL/GenBank/DDBJ databases">
        <authorList>
            <person name="Partida-Martinez L."/>
            <person name="Huntemann M."/>
            <person name="Clum A."/>
            <person name="Wang J."/>
            <person name="Palaniappan K."/>
            <person name="Ritter S."/>
            <person name="Chen I.-M."/>
            <person name="Stamatis D."/>
            <person name="Reddy T."/>
            <person name="O'Malley R."/>
            <person name="Daum C."/>
            <person name="Shapiro N."/>
            <person name="Ivanova N."/>
            <person name="Kyrpides N."/>
            <person name="Woyke T."/>
        </authorList>
    </citation>
    <scope>NUCLEOTIDE SEQUENCE [LARGE SCALE GENOMIC DNA]</scope>
    <source>
        <strain evidence="1 2">AS3.13</strain>
    </source>
</reference>
<proteinExistence type="predicted"/>